<keyword evidence="8" id="KW-0067">ATP-binding</keyword>
<dbReference type="GO" id="GO:0030955">
    <property type="term" value="F:potassium ion binding"/>
    <property type="evidence" value="ECO:0007669"/>
    <property type="project" value="InterPro"/>
</dbReference>
<keyword evidence="9" id="KW-0460">Magnesium</keyword>
<dbReference type="InterPro" id="IPR001697">
    <property type="entry name" value="Pyr_Knase"/>
</dbReference>
<evidence type="ECO:0000256" key="5">
    <source>
        <dbReference type="ARBA" id="ARBA00022723"/>
    </source>
</evidence>
<dbReference type="Proteomes" id="UP000266389">
    <property type="component" value="Unassembled WGS sequence"/>
</dbReference>
<dbReference type="Pfam" id="PF00224">
    <property type="entry name" value="PK"/>
    <property type="match status" value="2"/>
</dbReference>
<evidence type="ECO:0000256" key="6">
    <source>
        <dbReference type="ARBA" id="ARBA00022741"/>
    </source>
</evidence>
<keyword evidence="4" id="KW-0808">Transferase</keyword>
<dbReference type="Gene3D" id="3.20.20.60">
    <property type="entry name" value="Phosphoenolpyruvate-binding domains"/>
    <property type="match status" value="2"/>
</dbReference>
<dbReference type="AlphaFoldDB" id="A0A395LXM4"/>
<dbReference type="UniPathway" id="UPA00109">
    <property type="reaction ID" value="UER00188"/>
</dbReference>
<evidence type="ECO:0000256" key="2">
    <source>
        <dbReference type="ARBA" id="ARBA00008663"/>
    </source>
</evidence>
<feature type="domain" description="Pyruvate kinase barrel" evidence="12">
    <location>
        <begin position="354"/>
        <end position="567"/>
    </location>
</feature>
<reference evidence="13 14" key="1">
    <citation type="journal article" date="2011" name="ISME J.">
        <title>Community ecology of hot spring cyanobacterial mats: predominant populations and their functional potential.</title>
        <authorList>
            <person name="Klatt C.G."/>
            <person name="Wood J.M."/>
            <person name="Rusch D.B."/>
            <person name="Bateson M.M."/>
            <person name="Hamamura N."/>
            <person name="Heidelberg J.F."/>
            <person name="Grossman A.R."/>
            <person name="Bhaya D."/>
            <person name="Cohan F.M."/>
            <person name="Kuhl M."/>
            <person name="Bryant D.A."/>
            <person name="Ward D.M."/>
        </authorList>
    </citation>
    <scope>NUCLEOTIDE SEQUENCE [LARGE SCALE GENOMIC DNA]</scope>
    <source>
        <strain evidence="13">OS</strain>
    </source>
</reference>
<evidence type="ECO:0000256" key="4">
    <source>
        <dbReference type="ARBA" id="ARBA00022679"/>
    </source>
</evidence>
<dbReference type="InterPro" id="IPR015813">
    <property type="entry name" value="Pyrv/PenolPyrv_kinase-like_dom"/>
</dbReference>
<proteinExistence type="inferred from homology"/>
<dbReference type="InterPro" id="IPR011037">
    <property type="entry name" value="Pyrv_Knase-like_insert_dom_sf"/>
</dbReference>
<keyword evidence="11" id="KW-0670">Pyruvate</keyword>
<feature type="domain" description="Pyruvate kinase barrel" evidence="12">
    <location>
        <begin position="144"/>
        <end position="217"/>
    </location>
</feature>
<keyword evidence="5" id="KW-0479">Metal-binding</keyword>
<dbReference type="GO" id="GO:0004743">
    <property type="term" value="F:pyruvate kinase activity"/>
    <property type="evidence" value="ECO:0007669"/>
    <property type="project" value="UniProtKB-EC"/>
</dbReference>
<evidence type="ECO:0000259" key="12">
    <source>
        <dbReference type="Pfam" id="PF00224"/>
    </source>
</evidence>
<dbReference type="InterPro" id="IPR015793">
    <property type="entry name" value="Pyrv_Knase_brl"/>
</dbReference>
<organism evidence="13 14">
    <name type="scientific">Candidatus Thermochlorobacter aerophilus</name>
    <dbReference type="NCBI Taxonomy" id="1868324"/>
    <lineage>
        <taxon>Bacteria</taxon>
        <taxon>Pseudomonadati</taxon>
        <taxon>Chlorobiota</taxon>
        <taxon>Chlorobiia</taxon>
        <taxon>Chlorobiales</taxon>
        <taxon>Candidatus Thermochlorobacteriaceae</taxon>
        <taxon>Candidatus Thermochlorobacter</taxon>
    </lineage>
</organism>
<comment type="caution">
    <text evidence="13">The sequence shown here is derived from an EMBL/GenBank/DDBJ whole genome shotgun (WGS) entry which is preliminary data.</text>
</comment>
<comment type="pathway">
    <text evidence="1">Carbohydrate degradation; glycolysis; pyruvate from D-glyceraldehyde 3-phosphate: step 5/5.</text>
</comment>
<comment type="similarity">
    <text evidence="2">Belongs to the pyruvate kinase family.</text>
</comment>
<accession>A0A395LXM4</accession>
<evidence type="ECO:0000256" key="10">
    <source>
        <dbReference type="ARBA" id="ARBA00023152"/>
    </source>
</evidence>
<sequence>MKFKKRDLKYMLSEIEALLERAASFEKEYKPYLQAVHPSNLLSAKNLVHYLALRASDVRALQQRLSLYGLSSLGRSERHVQATLLTVRAVLRTLLDGKTKRSIHPTISVKEGKAALKAHTTALLGKKQRGSSLAVMVTLPTDAAHDPTLVRNLISAGMTCARINCAHDDEHTWLQMIQHIRAAEAELGLACKVCMDLAGPKLRTGPMKQGERVLHLSPERDLYGRVVAPALVYLSPPLSPLPPNTLPLAPEWLELLQPEDRITFVDTCGKPGTLKVEQRIDTLWLAKCYDSAYFAAGTTLTHERTQRTATVLALPPREEKITLRPGDRLILHKAPLPGEPAEYSSDGTCLKVAHLSCTFPQIFGHVQVGEPILFDDGAIEGIVRQASADELLIEITHTAGATGTLRSDKGINLPQSYLPISGLTEKDRVDLNFAAKHADLVSASFIQTPDDVQDLLSALHRQHATHLGLILKIETHRAFQHFPLILLTAMRHAPLGIMIARGDLALEVGWENLASVQEELLRFGEAAHIPIIWATQVLETLAKKGRPSRAEISDVALAERAEAVMLNKGAHILDTIQMLERIVQSMQRYQEKKTALLPALQAMIDGTPLSQPE</sequence>
<keyword evidence="6" id="KW-0547">Nucleotide-binding</keyword>
<evidence type="ECO:0000256" key="9">
    <source>
        <dbReference type="ARBA" id="ARBA00022842"/>
    </source>
</evidence>
<dbReference type="PANTHER" id="PTHR11817">
    <property type="entry name" value="PYRUVATE KINASE"/>
    <property type="match status" value="1"/>
</dbReference>
<name>A0A395LXM4_9BACT</name>
<dbReference type="NCBIfam" id="NF011314">
    <property type="entry name" value="PRK14725.1"/>
    <property type="match status" value="1"/>
</dbReference>
<dbReference type="EC" id="2.7.1.40" evidence="3"/>
<evidence type="ECO:0000313" key="13">
    <source>
        <dbReference type="EMBL" id="RFM23323.1"/>
    </source>
</evidence>
<protein>
    <recommendedName>
        <fullName evidence="3">pyruvate kinase</fullName>
        <ecNumber evidence="3">2.7.1.40</ecNumber>
    </recommendedName>
</protein>
<evidence type="ECO:0000256" key="1">
    <source>
        <dbReference type="ARBA" id="ARBA00004997"/>
    </source>
</evidence>
<dbReference type="GO" id="GO:0005524">
    <property type="term" value="F:ATP binding"/>
    <property type="evidence" value="ECO:0007669"/>
    <property type="project" value="UniProtKB-KW"/>
</dbReference>
<evidence type="ECO:0000256" key="8">
    <source>
        <dbReference type="ARBA" id="ARBA00022840"/>
    </source>
</evidence>
<dbReference type="EMBL" id="PHFL01000067">
    <property type="protein sequence ID" value="RFM23323.1"/>
    <property type="molecule type" value="Genomic_DNA"/>
</dbReference>
<dbReference type="InterPro" id="IPR040442">
    <property type="entry name" value="Pyrv_kinase-like_dom_sf"/>
</dbReference>
<evidence type="ECO:0000256" key="3">
    <source>
        <dbReference type="ARBA" id="ARBA00012142"/>
    </source>
</evidence>
<evidence type="ECO:0000256" key="11">
    <source>
        <dbReference type="ARBA" id="ARBA00023317"/>
    </source>
</evidence>
<dbReference type="GO" id="GO:0016301">
    <property type="term" value="F:kinase activity"/>
    <property type="evidence" value="ECO:0007669"/>
    <property type="project" value="UniProtKB-KW"/>
</dbReference>
<dbReference type="SUPFAM" id="SSF50800">
    <property type="entry name" value="PK beta-barrel domain-like"/>
    <property type="match status" value="1"/>
</dbReference>
<keyword evidence="7" id="KW-0418">Kinase</keyword>
<evidence type="ECO:0000256" key="7">
    <source>
        <dbReference type="ARBA" id="ARBA00022777"/>
    </source>
</evidence>
<evidence type="ECO:0000313" key="14">
    <source>
        <dbReference type="Proteomes" id="UP000266389"/>
    </source>
</evidence>
<dbReference type="SUPFAM" id="SSF51621">
    <property type="entry name" value="Phosphoenolpyruvate/pyruvate domain"/>
    <property type="match status" value="1"/>
</dbReference>
<gene>
    <name evidence="13" type="ORF">D0433_11695</name>
</gene>
<keyword evidence="10" id="KW-0324">Glycolysis</keyword>
<dbReference type="GO" id="GO:0000287">
    <property type="term" value="F:magnesium ion binding"/>
    <property type="evidence" value="ECO:0007669"/>
    <property type="project" value="InterPro"/>
</dbReference>